<keyword evidence="1" id="KW-0175">Coiled coil</keyword>
<dbReference type="Gene3D" id="1.20.58.1520">
    <property type="match status" value="1"/>
</dbReference>
<dbReference type="PANTHER" id="PTHR19321">
    <property type="entry name" value="PROTEIN REGULATOR OF CYTOKINESIS 1 PRC1-RELATED"/>
    <property type="match status" value="1"/>
</dbReference>
<evidence type="ECO:0000256" key="2">
    <source>
        <dbReference type="SAM" id="MobiDB-lite"/>
    </source>
</evidence>
<dbReference type="AlphaFoldDB" id="A0A023EYW3"/>
<dbReference type="Pfam" id="PF03999">
    <property type="entry name" value="MAP65_ASE1"/>
    <property type="match status" value="1"/>
</dbReference>
<evidence type="ECO:0000313" key="3">
    <source>
        <dbReference type="EMBL" id="JAC13849.1"/>
    </source>
</evidence>
<feature type="compositionally biased region" description="Polar residues" evidence="2">
    <location>
        <begin position="596"/>
        <end position="618"/>
    </location>
</feature>
<feature type="coiled-coil region" evidence="1">
    <location>
        <begin position="379"/>
        <end position="406"/>
    </location>
</feature>
<dbReference type="InterPro" id="IPR007145">
    <property type="entry name" value="MAP65_Ase1_PRC1"/>
</dbReference>
<dbReference type="GO" id="GO:0005737">
    <property type="term" value="C:cytoplasm"/>
    <property type="evidence" value="ECO:0007669"/>
    <property type="project" value="TreeGrafter"/>
</dbReference>
<proteinExistence type="evidence at transcript level"/>
<feature type="region of interest" description="Disordered" evidence="2">
    <location>
        <begin position="583"/>
        <end position="620"/>
    </location>
</feature>
<feature type="coiled-coil region" evidence="1">
    <location>
        <begin position="49"/>
        <end position="110"/>
    </location>
</feature>
<dbReference type="GO" id="GO:0051256">
    <property type="term" value="P:mitotic spindle midzone assembly"/>
    <property type="evidence" value="ECO:0007669"/>
    <property type="project" value="TreeGrafter"/>
</dbReference>
<dbReference type="PANTHER" id="PTHR19321:SF41">
    <property type="entry name" value="FASCETTO-RELATED"/>
    <property type="match status" value="1"/>
</dbReference>
<evidence type="ECO:0000256" key="1">
    <source>
        <dbReference type="SAM" id="Coils"/>
    </source>
</evidence>
<dbReference type="EMBL" id="GBBI01004863">
    <property type="protein sequence ID" value="JAC13849.1"/>
    <property type="molecule type" value="mRNA"/>
</dbReference>
<reference evidence="3" key="1">
    <citation type="journal article" date="2014" name="PLoS Negl. Trop. Dis.">
        <title>An updated insight into the Sialotranscriptome of Triatoma infestans: developmental stage and geographic variations.</title>
        <authorList>
            <person name="Schwarz A."/>
            <person name="Medrano-Mercado N."/>
            <person name="Schaub G.A."/>
            <person name="Struchiner C.J."/>
            <person name="Bargues M.D."/>
            <person name="Levy M.Z."/>
            <person name="Ribeiro J.M."/>
        </authorList>
    </citation>
    <scope>NUCLEOTIDE SEQUENCE</scope>
    <source>
        <strain evidence="3">Chile</strain>
        <tissue evidence="3">Salivary glands</tissue>
    </source>
</reference>
<sequence>VQKINSLTENTLSDLFAKWNKMYKLNDEFQKRSFETFVSHVEELYEFMLASEESRLMKMTEEVEKKLIETTELEKELGVIISRVNTDLPLQQLIVELDNAMKEFKQLREAKLQHFETLIQKELELCSFLGKSAKSQQDHFPKEKDFEDLELYIFEMSQEKVERIEFQYEAKARISELMCLLGLEPQSEFEQKLLSTDDPETLNDDDITKIKELERTLLDKVELVKNNKEFKIDRLKKLWAKLNIPETVQEEFLEGLGDGLTPSVFEKIENEFARCEAVKLENIKPLILAARKNLEELWDKVKYSEEQRKEFCPYYSPFFNEDVLELLEIQVDKLTTYYEENSFLFELVEKWNHLWERMIHLEELSKNKNRLFDNRGGQLLKEEKERKAVENNLPKLYAELEKALLQFNEKYGSPFLWNGEQLLTRLQEDWSERESALKKKKLNKCGMSPGESLQRSAKKRKLQYTPNTPSSVKMCKTPSNVRSKSRPVTPISPYDLSSASISSYSVFQEHIESRSRTPGRLGENGNPVVLTATPLGPLHSSPTFTPLKTLRNTPRSRITPLKVTNSRTTSKIATPVSATRLATPISTSRLAKPASTLKNSSTRKGTPKSTPTPLSKSRFTPARKFNLII</sequence>
<protein>
    <submittedName>
        <fullName evidence="3">Putative microtubule associated protein</fullName>
    </submittedName>
</protein>
<dbReference type="GO" id="GO:1990023">
    <property type="term" value="C:mitotic spindle midzone"/>
    <property type="evidence" value="ECO:0007669"/>
    <property type="project" value="TreeGrafter"/>
</dbReference>
<feature type="non-terminal residue" evidence="3">
    <location>
        <position position="1"/>
    </location>
</feature>
<feature type="compositionally biased region" description="Polar residues" evidence="2">
    <location>
        <begin position="464"/>
        <end position="482"/>
    </location>
</feature>
<accession>A0A023EYW3</accession>
<name>A0A023EYW3_TRIIF</name>
<dbReference type="GO" id="GO:0008017">
    <property type="term" value="F:microtubule binding"/>
    <property type="evidence" value="ECO:0007669"/>
    <property type="project" value="InterPro"/>
</dbReference>
<organism evidence="3">
    <name type="scientific">Triatoma infestans</name>
    <name type="common">Assassin bug</name>
    <dbReference type="NCBI Taxonomy" id="30076"/>
    <lineage>
        <taxon>Eukaryota</taxon>
        <taxon>Metazoa</taxon>
        <taxon>Ecdysozoa</taxon>
        <taxon>Arthropoda</taxon>
        <taxon>Hexapoda</taxon>
        <taxon>Insecta</taxon>
        <taxon>Pterygota</taxon>
        <taxon>Neoptera</taxon>
        <taxon>Paraneoptera</taxon>
        <taxon>Hemiptera</taxon>
        <taxon>Heteroptera</taxon>
        <taxon>Panheteroptera</taxon>
        <taxon>Cimicomorpha</taxon>
        <taxon>Reduviidae</taxon>
        <taxon>Triatominae</taxon>
        <taxon>Triatoma</taxon>
    </lineage>
</organism>
<feature type="region of interest" description="Disordered" evidence="2">
    <location>
        <begin position="443"/>
        <end position="490"/>
    </location>
</feature>